<dbReference type="AlphaFoldDB" id="B0PEC5"/>
<name>B0PEC5_9FIRM</name>
<proteinExistence type="predicted"/>
<reference evidence="1" key="2">
    <citation type="submission" date="2013-09" db="EMBL/GenBank/DDBJ databases">
        <title>Draft genome sequence of Anaerotruncus colihominis(DSM 17241).</title>
        <authorList>
            <person name="Sudarsanam P."/>
            <person name="Ley R."/>
            <person name="Guruge J."/>
            <person name="Turnbaugh P.J."/>
            <person name="Mahowald M."/>
            <person name="Liep D."/>
            <person name="Gordon J."/>
        </authorList>
    </citation>
    <scope>NUCLEOTIDE SEQUENCE</scope>
    <source>
        <strain evidence="1">DSM 17241</strain>
    </source>
</reference>
<reference evidence="1" key="1">
    <citation type="submission" date="2007-11" db="EMBL/GenBank/DDBJ databases">
        <authorList>
            <person name="Fulton L."/>
            <person name="Clifton S."/>
            <person name="Fulton B."/>
            <person name="Xu J."/>
            <person name="Minx P."/>
            <person name="Pepin K.H."/>
            <person name="Johnson M."/>
            <person name="Thiruvilangam P."/>
            <person name="Bhonagiri V."/>
            <person name="Nash W.E."/>
            <person name="Mardis E.R."/>
            <person name="Wilson R.K."/>
        </authorList>
    </citation>
    <scope>NUCLEOTIDE SEQUENCE [LARGE SCALE GENOMIC DNA]</scope>
    <source>
        <strain evidence="1">DSM 17241</strain>
    </source>
</reference>
<sequence>MVFVNIILLILLVFSDKEPSPPYLNGKYHSSSNAGKQERNNCKYFMTFYCVPFFSEKACLFHSVLLY</sequence>
<comment type="caution">
    <text evidence="1">The sequence shown here is derived from an EMBL/GenBank/DDBJ whole genome shotgun (WGS) entry which is preliminary data.</text>
</comment>
<accession>B0PEC5</accession>
<dbReference type="Proteomes" id="UP000003803">
    <property type="component" value="Unassembled WGS sequence"/>
</dbReference>
<protein>
    <submittedName>
        <fullName evidence="1">Uncharacterized protein</fullName>
    </submittedName>
</protein>
<dbReference type="EMBL" id="ABGD02000024">
    <property type="protein sequence ID" value="EDS10313.1"/>
    <property type="molecule type" value="Genomic_DNA"/>
</dbReference>
<dbReference type="HOGENOM" id="CLU_2803011_0_0_9"/>
<gene>
    <name evidence="1" type="ORF">ANACOL_02913</name>
</gene>
<evidence type="ECO:0000313" key="1">
    <source>
        <dbReference type="EMBL" id="EDS10313.1"/>
    </source>
</evidence>
<keyword evidence="2" id="KW-1185">Reference proteome</keyword>
<organism evidence="1 2">
    <name type="scientific">Anaerotruncus colihominis DSM 17241</name>
    <dbReference type="NCBI Taxonomy" id="445972"/>
    <lineage>
        <taxon>Bacteria</taxon>
        <taxon>Bacillati</taxon>
        <taxon>Bacillota</taxon>
        <taxon>Clostridia</taxon>
        <taxon>Eubacteriales</taxon>
        <taxon>Oscillospiraceae</taxon>
        <taxon>Anaerotruncus</taxon>
    </lineage>
</organism>
<evidence type="ECO:0000313" key="2">
    <source>
        <dbReference type="Proteomes" id="UP000003803"/>
    </source>
</evidence>